<keyword evidence="1" id="KW-0479">Metal-binding</keyword>
<dbReference type="InterPro" id="IPR013087">
    <property type="entry name" value="Znf_C2H2_type"/>
</dbReference>
<accession>A0A0C2XKU3</accession>
<evidence type="ECO:0000256" key="1">
    <source>
        <dbReference type="PROSITE-ProRule" id="PRU00042"/>
    </source>
</evidence>
<dbReference type="EMBL" id="KN831791">
    <property type="protein sequence ID" value="KIM38383.1"/>
    <property type="molecule type" value="Genomic_DNA"/>
</dbReference>
<dbReference type="Gene3D" id="3.30.160.60">
    <property type="entry name" value="Classic Zinc Finger"/>
    <property type="match status" value="1"/>
</dbReference>
<dbReference type="PROSITE" id="PS00028">
    <property type="entry name" value="ZINC_FINGER_C2H2_1"/>
    <property type="match status" value="1"/>
</dbReference>
<dbReference type="HOGENOM" id="CLU_479837_0_0_1"/>
<feature type="compositionally biased region" description="Acidic residues" evidence="2">
    <location>
        <begin position="477"/>
        <end position="489"/>
    </location>
</feature>
<dbReference type="Proteomes" id="UP000053424">
    <property type="component" value="Unassembled WGS sequence"/>
</dbReference>
<feature type="compositionally biased region" description="Low complexity" evidence="2">
    <location>
        <begin position="408"/>
        <end position="422"/>
    </location>
</feature>
<feature type="compositionally biased region" description="Acidic residues" evidence="2">
    <location>
        <begin position="385"/>
        <end position="402"/>
    </location>
</feature>
<feature type="compositionally biased region" description="Low complexity" evidence="2">
    <location>
        <begin position="366"/>
        <end position="377"/>
    </location>
</feature>
<proteinExistence type="predicted"/>
<feature type="region of interest" description="Disordered" evidence="2">
    <location>
        <begin position="266"/>
        <end position="304"/>
    </location>
</feature>
<protein>
    <recommendedName>
        <fullName evidence="3">C2H2-type domain-containing protein</fullName>
    </recommendedName>
</protein>
<organism evidence="4 5">
    <name type="scientific">Hebeloma cylindrosporum</name>
    <dbReference type="NCBI Taxonomy" id="76867"/>
    <lineage>
        <taxon>Eukaryota</taxon>
        <taxon>Fungi</taxon>
        <taxon>Dikarya</taxon>
        <taxon>Basidiomycota</taxon>
        <taxon>Agaricomycotina</taxon>
        <taxon>Agaricomycetes</taxon>
        <taxon>Agaricomycetidae</taxon>
        <taxon>Agaricales</taxon>
        <taxon>Agaricineae</taxon>
        <taxon>Hymenogastraceae</taxon>
        <taxon>Hebeloma</taxon>
    </lineage>
</organism>
<name>A0A0C2XKU3_HEBCY</name>
<reference evidence="5" key="2">
    <citation type="submission" date="2015-01" db="EMBL/GenBank/DDBJ databases">
        <title>Evolutionary Origins and Diversification of the Mycorrhizal Mutualists.</title>
        <authorList>
            <consortium name="DOE Joint Genome Institute"/>
            <consortium name="Mycorrhizal Genomics Consortium"/>
            <person name="Kohler A."/>
            <person name="Kuo A."/>
            <person name="Nagy L.G."/>
            <person name="Floudas D."/>
            <person name="Copeland A."/>
            <person name="Barry K.W."/>
            <person name="Cichocki N."/>
            <person name="Veneault-Fourrey C."/>
            <person name="LaButti K."/>
            <person name="Lindquist E.A."/>
            <person name="Lipzen A."/>
            <person name="Lundell T."/>
            <person name="Morin E."/>
            <person name="Murat C."/>
            <person name="Riley R."/>
            <person name="Ohm R."/>
            <person name="Sun H."/>
            <person name="Tunlid A."/>
            <person name="Henrissat B."/>
            <person name="Grigoriev I.V."/>
            <person name="Hibbett D.S."/>
            <person name="Martin F."/>
        </authorList>
    </citation>
    <scope>NUCLEOTIDE SEQUENCE [LARGE SCALE GENOMIC DNA]</scope>
    <source>
        <strain evidence="5">h7</strain>
    </source>
</reference>
<evidence type="ECO:0000313" key="5">
    <source>
        <dbReference type="Proteomes" id="UP000053424"/>
    </source>
</evidence>
<evidence type="ECO:0000259" key="3">
    <source>
        <dbReference type="PROSITE" id="PS50157"/>
    </source>
</evidence>
<dbReference type="OrthoDB" id="6365676at2759"/>
<feature type="compositionally biased region" description="Low complexity" evidence="2">
    <location>
        <begin position="268"/>
        <end position="283"/>
    </location>
</feature>
<evidence type="ECO:0000313" key="4">
    <source>
        <dbReference type="EMBL" id="KIM38383.1"/>
    </source>
</evidence>
<dbReference type="SMART" id="SM00355">
    <property type="entry name" value="ZnF_C2H2"/>
    <property type="match status" value="1"/>
</dbReference>
<dbReference type="GO" id="GO:0008270">
    <property type="term" value="F:zinc ion binding"/>
    <property type="evidence" value="ECO:0007669"/>
    <property type="project" value="UniProtKB-KW"/>
</dbReference>
<feature type="domain" description="C2H2-type" evidence="3">
    <location>
        <begin position="599"/>
        <end position="629"/>
    </location>
</feature>
<dbReference type="PROSITE" id="PS50157">
    <property type="entry name" value="ZINC_FINGER_C2H2_2"/>
    <property type="match status" value="1"/>
</dbReference>
<keyword evidence="1" id="KW-0863">Zinc-finger</keyword>
<dbReference type="STRING" id="686832.A0A0C2XKU3"/>
<dbReference type="AlphaFoldDB" id="A0A0C2XKU3"/>
<dbReference type="InterPro" id="IPR036236">
    <property type="entry name" value="Znf_C2H2_sf"/>
</dbReference>
<dbReference type="SUPFAM" id="SSF57667">
    <property type="entry name" value="beta-beta-alpha zinc fingers"/>
    <property type="match status" value="1"/>
</dbReference>
<feature type="compositionally biased region" description="Low complexity" evidence="2">
    <location>
        <begin position="340"/>
        <end position="351"/>
    </location>
</feature>
<keyword evidence="5" id="KW-1185">Reference proteome</keyword>
<reference evidence="4 5" key="1">
    <citation type="submission" date="2014-04" db="EMBL/GenBank/DDBJ databases">
        <authorList>
            <consortium name="DOE Joint Genome Institute"/>
            <person name="Kuo A."/>
            <person name="Gay G."/>
            <person name="Dore J."/>
            <person name="Kohler A."/>
            <person name="Nagy L.G."/>
            <person name="Floudas D."/>
            <person name="Copeland A."/>
            <person name="Barry K.W."/>
            <person name="Cichocki N."/>
            <person name="Veneault-Fourrey C."/>
            <person name="LaButti K."/>
            <person name="Lindquist E.A."/>
            <person name="Lipzen A."/>
            <person name="Lundell T."/>
            <person name="Morin E."/>
            <person name="Murat C."/>
            <person name="Sun H."/>
            <person name="Tunlid A."/>
            <person name="Henrissat B."/>
            <person name="Grigoriev I.V."/>
            <person name="Hibbett D.S."/>
            <person name="Martin F."/>
            <person name="Nordberg H.P."/>
            <person name="Cantor M.N."/>
            <person name="Hua S.X."/>
        </authorList>
    </citation>
    <scope>NUCLEOTIDE SEQUENCE [LARGE SCALE GENOMIC DNA]</scope>
    <source>
        <strain evidence="5">h7</strain>
    </source>
</reference>
<sequence>MLLDIDDLGANIASALRSNPDIGTVSLDSGSPSNSWVLKGRPYLHPMTNIDPAFHPDSWDFPARPFIIKPWLGKTSVNGYETLPDLATTPTPHADTFDPLLPELASHPAVPADIAKLELLPEHSSSYQSCDEDWRIYLADGPFDNPMDDLDDPGNSLEFAYPPDELDDANISDHFVSEQLLFSAVPNFPTHSFDSLPSAKNSPPKMTTVSPPLLVIPSPERNFAVDLQQDTPRHNASVCIPNGTYASLMELTPPAFDFGSARFSSLEAPSRPSESSHVSPASSPHRRGRSPTITRRGLSGWGDSQYLQVPTPSVIVAYRKRLRSPTNSPCSSVRRPYTTSPLGSILGSEESSSTHDSKRSKRSKASRGSSSLSLPGSVIGAEVTVDPESEADEFVVDDDSDSDDYRPSRSSSVDPDVASSFSRALPLLPDVRPVPSKQKSTTMTRRGKGKAKGSAALALAVVTQLGGGKGRVKSEDRDGDDDNDGEDNYDPLTLYREGRYGIRKKKNNPIPLPVPVPNLNKKSRGRKVPYLAGAVKVEDGRSPSTEGSTTTEDLGSVASSIGVGAVSNEANIGSGRSRRKSARVPTPVATIDTAGNRTYVCVVAGCGKCFVRGEHLKRHVRSIHTYDKRKFPFFFTVFLSSFPFKLRFC</sequence>
<feature type="region of interest" description="Disordered" evidence="2">
    <location>
        <begin position="324"/>
        <end position="523"/>
    </location>
</feature>
<gene>
    <name evidence="4" type="ORF">M413DRAFT_30215</name>
</gene>
<keyword evidence="1" id="KW-0862">Zinc</keyword>
<evidence type="ECO:0000256" key="2">
    <source>
        <dbReference type="SAM" id="MobiDB-lite"/>
    </source>
</evidence>